<evidence type="ECO:0000256" key="1">
    <source>
        <dbReference type="SAM" id="MobiDB-lite"/>
    </source>
</evidence>
<reference evidence="2" key="1">
    <citation type="journal article" date="2021" name="Front. Microbiol.">
        <title>Comprehensive Comparative Genomics and Phenotyping of Methylobacterium Species.</title>
        <authorList>
            <person name="Alessa O."/>
            <person name="Ogura Y."/>
            <person name="Fujitani Y."/>
            <person name="Takami H."/>
            <person name="Hayashi T."/>
            <person name="Sahin N."/>
            <person name="Tani A."/>
        </authorList>
    </citation>
    <scope>NUCLEOTIDE SEQUENCE</scope>
    <source>
        <strain evidence="2">LMG 23639</strain>
    </source>
</reference>
<name>A0ABQ4SX47_9HYPH</name>
<sequence>MRDPLGTLAEGPVSGRSSGVNLPFLPTLVTAVAIAALSFLCKEPAATLVSAPAPAVHASAHVSAAAFPFSREAASAEALPETGDRLVAGLAFASLQPLDLRAPEVRVAARPGPRVVGLSAPRKGCTEPRCSEVQNARRPDAAHRYAPEEADPFAAARTGSIRSGESPAPREIEVGEEDGSGMPDLALPFAPAARAVGRAASAVGSGAASLKSSVSLLVDCLR</sequence>
<protein>
    <submittedName>
        <fullName evidence="2">Uncharacterized protein</fullName>
    </submittedName>
</protein>
<feature type="region of interest" description="Disordered" evidence="1">
    <location>
        <begin position="119"/>
        <end position="138"/>
    </location>
</feature>
<evidence type="ECO:0000313" key="2">
    <source>
        <dbReference type="EMBL" id="GJE06384.1"/>
    </source>
</evidence>
<feature type="compositionally biased region" description="Basic and acidic residues" evidence="1">
    <location>
        <begin position="124"/>
        <end position="138"/>
    </location>
</feature>
<dbReference type="RefSeq" id="WP_238275059.1">
    <property type="nucleotide sequence ID" value="NZ_BPQR01000027.1"/>
</dbReference>
<dbReference type="EMBL" id="BPQR01000027">
    <property type="protein sequence ID" value="GJE06384.1"/>
    <property type="molecule type" value="Genomic_DNA"/>
</dbReference>
<dbReference type="Proteomes" id="UP001055102">
    <property type="component" value="Unassembled WGS sequence"/>
</dbReference>
<proteinExistence type="predicted"/>
<organism evidence="2 3">
    <name type="scientific">Methylobacterium jeotgali</name>
    <dbReference type="NCBI Taxonomy" id="381630"/>
    <lineage>
        <taxon>Bacteria</taxon>
        <taxon>Pseudomonadati</taxon>
        <taxon>Pseudomonadota</taxon>
        <taxon>Alphaproteobacteria</taxon>
        <taxon>Hyphomicrobiales</taxon>
        <taxon>Methylobacteriaceae</taxon>
        <taxon>Methylobacterium</taxon>
    </lineage>
</organism>
<accession>A0ABQ4SX47</accession>
<evidence type="ECO:0000313" key="3">
    <source>
        <dbReference type="Proteomes" id="UP001055102"/>
    </source>
</evidence>
<reference evidence="2" key="2">
    <citation type="submission" date="2021-08" db="EMBL/GenBank/DDBJ databases">
        <authorList>
            <person name="Tani A."/>
            <person name="Ola A."/>
            <person name="Ogura Y."/>
            <person name="Katsura K."/>
            <person name="Hayashi T."/>
        </authorList>
    </citation>
    <scope>NUCLEOTIDE SEQUENCE</scope>
    <source>
        <strain evidence="2">LMG 23639</strain>
    </source>
</reference>
<gene>
    <name evidence="2" type="ORF">AOPFMNJM_1700</name>
</gene>
<feature type="region of interest" description="Disordered" evidence="1">
    <location>
        <begin position="158"/>
        <end position="181"/>
    </location>
</feature>
<comment type="caution">
    <text evidence="2">The sequence shown here is derived from an EMBL/GenBank/DDBJ whole genome shotgun (WGS) entry which is preliminary data.</text>
</comment>
<keyword evidence="3" id="KW-1185">Reference proteome</keyword>